<keyword evidence="3" id="KW-1185">Reference proteome</keyword>
<dbReference type="PANTHER" id="PTHR13490">
    <property type="entry name" value="MITOCHONDRIAL 28S RIBOSOMAL PROTEIN S28"/>
    <property type="match status" value="1"/>
</dbReference>
<evidence type="ECO:0000313" key="2">
    <source>
        <dbReference type="EMBL" id="KAK0177056.1"/>
    </source>
</evidence>
<reference evidence="2" key="2">
    <citation type="submission" date="2023-03" db="EMBL/GenBank/DDBJ databases">
        <authorList>
            <person name="Inwood S.N."/>
            <person name="Skelly J.G."/>
            <person name="Guhlin J."/>
            <person name="Harrop T.W.R."/>
            <person name="Goldson S.G."/>
            <person name="Dearden P.K."/>
        </authorList>
    </citation>
    <scope>NUCLEOTIDE SEQUENCE</scope>
    <source>
        <strain evidence="2">Irish</strain>
        <tissue evidence="2">Whole body</tissue>
    </source>
</reference>
<sequence>MSLIIRIKGRNSTAIFIKLSSLFYSSASQSTTIHEDKTSDEFRVLHLLPKPIDVSRRKIVRTTVPPPRTNEMPTDQDWVSVWPGPRSFHPAVVPLPIRQGFPKKNSAPPSKYGNAELMKIPNFLHLTPPAIKRHCEALKEFCSDWPAGLETDEKCDEHFPVKYISSDYCYSSPTIRDPLSRIVTLKVKLSQLQLDRHARDKILRLLGNRYDSHTDIITIVADRCPTRKQNREYAEYLLTAVYNEAWRMELWEAEKALVDMEYYDWDQHKSRETLMAIHTWPVNPSENVDYESIPSAVEYKVAVTDLINNGEDKFTVNKYREAVKNLLNLKRNISSE</sequence>
<dbReference type="Proteomes" id="UP001168990">
    <property type="component" value="Unassembled WGS sequence"/>
</dbReference>
<proteinExistence type="predicted"/>
<feature type="domain" description="Small ribosomal subunit protein mS35 mitochondrial conserved" evidence="1">
    <location>
        <begin position="172"/>
        <end position="247"/>
    </location>
</feature>
<dbReference type="GO" id="GO:0003735">
    <property type="term" value="F:structural constituent of ribosome"/>
    <property type="evidence" value="ECO:0007669"/>
    <property type="project" value="InterPro"/>
</dbReference>
<dbReference type="GO" id="GO:0032543">
    <property type="term" value="P:mitochondrial translation"/>
    <property type="evidence" value="ECO:0007669"/>
    <property type="project" value="InterPro"/>
</dbReference>
<protein>
    <recommendedName>
        <fullName evidence="1">Small ribosomal subunit protein mS35 mitochondrial conserved domain-containing protein</fullName>
    </recommendedName>
</protein>
<reference evidence="2" key="1">
    <citation type="journal article" date="2023" name="bioRxiv">
        <title>Scaffold-level genome assemblies of two parasitoid biocontrol wasps reveal the parthenogenesis mechanism and an associated novel virus.</title>
        <authorList>
            <person name="Inwood S."/>
            <person name="Skelly J."/>
            <person name="Guhlin J."/>
            <person name="Harrop T."/>
            <person name="Goldson S."/>
            <person name="Dearden P."/>
        </authorList>
    </citation>
    <scope>NUCLEOTIDE SEQUENCE</scope>
    <source>
        <strain evidence="2">Irish</strain>
        <tissue evidence="2">Whole body</tissue>
    </source>
</reference>
<dbReference type="GO" id="GO:0005763">
    <property type="term" value="C:mitochondrial small ribosomal subunit"/>
    <property type="evidence" value="ECO:0007669"/>
    <property type="project" value="TreeGrafter"/>
</dbReference>
<dbReference type="InterPro" id="IPR019349">
    <property type="entry name" value="Ribosomal_mS35_mit"/>
</dbReference>
<dbReference type="EMBL" id="JAQQBS010000001">
    <property type="protein sequence ID" value="KAK0177056.1"/>
    <property type="molecule type" value="Genomic_DNA"/>
</dbReference>
<dbReference type="InterPro" id="IPR039848">
    <property type="entry name" value="Ribosomal_mS35_mt"/>
</dbReference>
<comment type="caution">
    <text evidence="2">The sequence shown here is derived from an EMBL/GenBank/DDBJ whole genome shotgun (WGS) entry which is preliminary data.</text>
</comment>
<name>A0AA39KXB6_9HYME</name>
<gene>
    <name evidence="2" type="ORF">PV328_001138</name>
</gene>
<dbReference type="PANTHER" id="PTHR13490:SF0">
    <property type="entry name" value="SMALL RIBOSOMAL SUBUNIT PROTEIN MS35"/>
    <property type="match status" value="1"/>
</dbReference>
<evidence type="ECO:0000313" key="3">
    <source>
        <dbReference type="Proteomes" id="UP001168990"/>
    </source>
</evidence>
<accession>A0AA39KXB6</accession>
<dbReference type="Pfam" id="PF10213">
    <property type="entry name" value="MRP-S28"/>
    <property type="match status" value="1"/>
</dbReference>
<organism evidence="2 3">
    <name type="scientific">Microctonus aethiopoides</name>
    <dbReference type="NCBI Taxonomy" id="144406"/>
    <lineage>
        <taxon>Eukaryota</taxon>
        <taxon>Metazoa</taxon>
        <taxon>Ecdysozoa</taxon>
        <taxon>Arthropoda</taxon>
        <taxon>Hexapoda</taxon>
        <taxon>Insecta</taxon>
        <taxon>Pterygota</taxon>
        <taxon>Neoptera</taxon>
        <taxon>Endopterygota</taxon>
        <taxon>Hymenoptera</taxon>
        <taxon>Apocrita</taxon>
        <taxon>Ichneumonoidea</taxon>
        <taxon>Braconidae</taxon>
        <taxon>Euphorinae</taxon>
        <taxon>Microctonus</taxon>
    </lineage>
</organism>
<evidence type="ECO:0000259" key="1">
    <source>
        <dbReference type="Pfam" id="PF10213"/>
    </source>
</evidence>
<dbReference type="AlphaFoldDB" id="A0AA39KXB6"/>